<protein>
    <submittedName>
        <fullName evidence="2">Uncharacterized protein</fullName>
    </submittedName>
</protein>
<keyword evidence="3" id="KW-1185">Reference proteome</keyword>
<proteinExistence type="predicted"/>
<gene>
    <name evidence="2" type="ORF">CTHT_0017980</name>
</gene>
<feature type="compositionally biased region" description="Low complexity" evidence="1">
    <location>
        <begin position="144"/>
        <end position="159"/>
    </location>
</feature>
<evidence type="ECO:0000256" key="1">
    <source>
        <dbReference type="SAM" id="MobiDB-lite"/>
    </source>
</evidence>
<sequence length="522" mass="60482">MCKIRVVHFTLCGSTRVPMSLHPWTDTDIASWPYDASKTLIATGSCHTCECESIHLWQRYRSYIQQHYGLDDESQFVFSKHLRLCMWHRCCLVWEQRTWCPVVGRRWNALAEEWADDEFFDPGVAALFNDPLVAVPQPQPQLQPQPQSQDDSFDSDASSPPEPAWSDFSSSSELEVPDSIHLHRSHNHLEPIPEALHAWELALHRHPEHDCDNKCVLNEYRPLAELMTEKVAAEELDLISPASEAPHKCELCGHEQPRFWWGESWDLPGAQPEGNIPGVAGPEITGVRFPGEILYREDGQLAPSEFKNDNDQEGEEAAVSMSNELMMLDMTRGDFYWYSANLFTQKLSLRETMDTLRHMKDREPYIFGEDMGIILLKTYPLDILWYLRDLRVLIRQAEEKIEKVADRWVTAMYHLGSLLESLRRYPKGPGDSVRGLGGEFEVTWEMLQVGKSEDGKEAMERVMEMEGSLKNVGEYKLLYKELSEVLRVPKVLNKRWEERRKKFTLRTPKERIGYWAWKKKSG</sequence>
<dbReference type="KEGG" id="cthr:CTHT_0017980"/>
<accession>G0S2P4</accession>
<dbReference type="Proteomes" id="UP000008066">
    <property type="component" value="Unassembled WGS sequence"/>
</dbReference>
<dbReference type="HOGENOM" id="CLU_521753_0_0_1"/>
<dbReference type="AlphaFoldDB" id="G0S2P4"/>
<dbReference type="GeneID" id="18255836"/>
<evidence type="ECO:0000313" key="3">
    <source>
        <dbReference type="Proteomes" id="UP000008066"/>
    </source>
</evidence>
<dbReference type="RefSeq" id="XP_006692296.1">
    <property type="nucleotide sequence ID" value="XM_006692233.1"/>
</dbReference>
<name>G0S2P4_CHATD</name>
<evidence type="ECO:0000313" key="2">
    <source>
        <dbReference type="EMBL" id="EGS22277.1"/>
    </source>
</evidence>
<reference evidence="2 3" key="1">
    <citation type="journal article" date="2011" name="Cell">
        <title>Insight into structure and assembly of the nuclear pore complex by utilizing the genome of a eukaryotic thermophile.</title>
        <authorList>
            <person name="Amlacher S."/>
            <person name="Sarges P."/>
            <person name="Flemming D."/>
            <person name="van Noort V."/>
            <person name="Kunze R."/>
            <person name="Devos D.P."/>
            <person name="Arumugam M."/>
            <person name="Bork P."/>
            <person name="Hurt E."/>
        </authorList>
    </citation>
    <scope>NUCLEOTIDE SEQUENCE [LARGE SCALE GENOMIC DNA]</scope>
    <source>
        <strain evidence="3">DSM 1495 / CBS 144.50 / IMI 039719</strain>
    </source>
</reference>
<feature type="region of interest" description="Disordered" evidence="1">
    <location>
        <begin position="135"/>
        <end position="170"/>
    </location>
</feature>
<organism evidence="3">
    <name type="scientific">Chaetomium thermophilum (strain DSM 1495 / CBS 144.50 / IMI 039719)</name>
    <name type="common">Thermochaetoides thermophila</name>
    <dbReference type="NCBI Taxonomy" id="759272"/>
    <lineage>
        <taxon>Eukaryota</taxon>
        <taxon>Fungi</taxon>
        <taxon>Dikarya</taxon>
        <taxon>Ascomycota</taxon>
        <taxon>Pezizomycotina</taxon>
        <taxon>Sordariomycetes</taxon>
        <taxon>Sordariomycetidae</taxon>
        <taxon>Sordariales</taxon>
        <taxon>Chaetomiaceae</taxon>
        <taxon>Thermochaetoides</taxon>
    </lineage>
</organism>
<dbReference type="EMBL" id="GL988040">
    <property type="protein sequence ID" value="EGS22277.1"/>
    <property type="molecule type" value="Genomic_DNA"/>
</dbReference>